<protein>
    <submittedName>
        <fullName evidence="1">Uncharacterized protein</fullName>
    </submittedName>
</protein>
<comment type="caution">
    <text evidence="1">The sequence shown here is derived from an EMBL/GenBank/DDBJ whole genome shotgun (WGS) entry which is preliminary data.</text>
</comment>
<evidence type="ECO:0000313" key="1">
    <source>
        <dbReference type="EMBL" id="KAI3363890.1"/>
    </source>
</evidence>
<keyword evidence="2" id="KW-1185">Reference proteome</keyword>
<organism evidence="1 2">
    <name type="scientific">Scortum barcoo</name>
    <name type="common">barcoo grunter</name>
    <dbReference type="NCBI Taxonomy" id="214431"/>
    <lineage>
        <taxon>Eukaryota</taxon>
        <taxon>Metazoa</taxon>
        <taxon>Chordata</taxon>
        <taxon>Craniata</taxon>
        <taxon>Vertebrata</taxon>
        <taxon>Euteleostomi</taxon>
        <taxon>Actinopterygii</taxon>
        <taxon>Neopterygii</taxon>
        <taxon>Teleostei</taxon>
        <taxon>Neoteleostei</taxon>
        <taxon>Acanthomorphata</taxon>
        <taxon>Eupercaria</taxon>
        <taxon>Centrarchiformes</taxon>
        <taxon>Terapontoidei</taxon>
        <taxon>Terapontidae</taxon>
        <taxon>Scortum</taxon>
    </lineage>
</organism>
<proteinExistence type="predicted"/>
<name>A0ACB8W785_9TELE</name>
<sequence length="308" mass="34904">MFSCSRYIQEDSIQVHLKGGEVPIMVLACDIDVLWLDRDTKRKSRVSLSPWLHCQAPPPSQTCYKCSSRKRKTNRSSCVTSTMNEGEDREEGVSPSKTSLCGQHGSQTKAQRVQESSEGPDGQSTQQKQTDLDSIFMPQRTDSAAPSCVSMKSDRSMIHPPDFKGKPPSGSKRRLYSHHIPGLVHRGSYNRVQESSEGPDGQSTQQQQTDLNSIFMLVEEHIASFVKDELKRFQKILSLNPESLKRQDEEVDSEEEEQKRSSREAFLKITLHFLRKIKQEDLADCLQSKLNPEALSSTNELNTFDRKN</sequence>
<dbReference type="EMBL" id="CM041543">
    <property type="protein sequence ID" value="KAI3363890.1"/>
    <property type="molecule type" value="Genomic_DNA"/>
</dbReference>
<accession>A0ACB8W785</accession>
<dbReference type="Proteomes" id="UP000831701">
    <property type="component" value="Chromosome 13"/>
</dbReference>
<evidence type="ECO:0000313" key="2">
    <source>
        <dbReference type="Proteomes" id="UP000831701"/>
    </source>
</evidence>
<reference evidence="1" key="1">
    <citation type="submission" date="2022-04" db="EMBL/GenBank/DDBJ databases">
        <title>Jade perch genome.</title>
        <authorList>
            <person name="Chao B."/>
        </authorList>
    </citation>
    <scope>NUCLEOTIDE SEQUENCE</scope>
    <source>
        <strain evidence="1">CB-2022</strain>
    </source>
</reference>
<gene>
    <name evidence="1" type="ORF">L3Q82_001486</name>
</gene>